<evidence type="ECO:0000256" key="4">
    <source>
        <dbReference type="ARBA" id="ARBA00022840"/>
    </source>
</evidence>
<dbReference type="SUPFAM" id="SSF52540">
    <property type="entry name" value="P-loop containing nucleoside triphosphate hydrolases"/>
    <property type="match status" value="1"/>
</dbReference>
<dbReference type="InterPro" id="IPR003439">
    <property type="entry name" value="ABC_transporter-like_ATP-bd"/>
</dbReference>
<feature type="domain" description="ABC transporter" evidence="7">
    <location>
        <begin position="2"/>
        <end position="243"/>
    </location>
</feature>
<evidence type="ECO:0000313" key="8">
    <source>
        <dbReference type="EMBL" id="KPC55324.1"/>
    </source>
</evidence>
<dbReference type="InterPro" id="IPR017871">
    <property type="entry name" value="ABC_transporter-like_CS"/>
</dbReference>
<protein>
    <submittedName>
        <fullName evidence="8">Hemin import ATP-binding protein HmuV</fullName>
        <ecNumber evidence="8">3.6.3.-</ecNumber>
    </submittedName>
</protein>
<reference evidence="8 9" key="1">
    <citation type="submission" date="2015-07" db="EMBL/GenBank/DDBJ databases">
        <title>Draft genome sequence of the Amantichitinum ursilacus IGB-41, a new chitin-degrading bacterium.</title>
        <authorList>
            <person name="Kirstahler P."/>
            <person name="Guenther M."/>
            <person name="Grumaz C."/>
            <person name="Rupp S."/>
            <person name="Zibek S."/>
            <person name="Sohn K."/>
        </authorList>
    </citation>
    <scope>NUCLEOTIDE SEQUENCE [LARGE SCALE GENOMIC DNA]</scope>
    <source>
        <strain evidence="8 9">IGB-41</strain>
    </source>
</reference>
<dbReference type="InterPro" id="IPR003593">
    <property type="entry name" value="AAA+_ATPase"/>
</dbReference>
<dbReference type="CDD" id="cd03214">
    <property type="entry name" value="ABC_Iron-Siderophores_B12_Hemin"/>
    <property type="match status" value="1"/>
</dbReference>
<proteinExistence type="predicted"/>
<dbReference type="InterPro" id="IPR027417">
    <property type="entry name" value="P-loop_NTPase"/>
</dbReference>
<dbReference type="Proteomes" id="UP000037939">
    <property type="component" value="Unassembled WGS sequence"/>
</dbReference>
<dbReference type="Pfam" id="PF00005">
    <property type="entry name" value="ABC_tran"/>
    <property type="match status" value="1"/>
</dbReference>
<keyword evidence="5" id="KW-1278">Translocase</keyword>
<dbReference type="STRING" id="857265.WG78_01665"/>
<dbReference type="GO" id="GO:0016887">
    <property type="term" value="F:ATP hydrolysis activity"/>
    <property type="evidence" value="ECO:0007669"/>
    <property type="project" value="InterPro"/>
</dbReference>
<sequence>MLRAENLCCGRHGVAVLRGVSLTLQPGQLLGVLGANGAGKSTLLATLAGELPAMSGSLTLHNQPLSQMRPAAQARCRGVLPQSPSLAFELPVRAVVGTGAYPFPEVSPAQLEHLIDRALVLADASHLASRRYTALSGGEQQRIQFARVLTQVLAHRAAGDYRALLLDEPTASLDPKHQWLLLQTVAQLARDEGLAVLVILHDVNLAAQWCDQLLLLAGGSVVAHGPPDAVLTPAAMMSVYGMAAQVVMHPVDARRRMVCFVG</sequence>
<keyword evidence="2" id="KW-1003">Cell membrane</keyword>
<comment type="function">
    <text evidence="6">Part of the ABC transporter complex HmuTUV involved in hemin import. Responsible for energy coupling to the transport system.</text>
</comment>
<evidence type="ECO:0000256" key="2">
    <source>
        <dbReference type="ARBA" id="ARBA00022475"/>
    </source>
</evidence>
<keyword evidence="4 8" id="KW-0067">ATP-binding</keyword>
<evidence type="ECO:0000259" key="7">
    <source>
        <dbReference type="PROSITE" id="PS50893"/>
    </source>
</evidence>
<gene>
    <name evidence="8" type="primary">hmuV_2</name>
    <name evidence="8" type="ORF">WG78_01665</name>
</gene>
<organism evidence="8 9">
    <name type="scientific">Amantichitinum ursilacus</name>
    <dbReference type="NCBI Taxonomy" id="857265"/>
    <lineage>
        <taxon>Bacteria</taxon>
        <taxon>Pseudomonadati</taxon>
        <taxon>Pseudomonadota</taxon>
        <taxon>Betaproteobacteria</taxon>
        <taxon>Neisseriales</taxon>
        <taxon>Chitinibacteraceae</taxon>
        <taxon>Amantichitinum</taxon>
    </lineage>
</organism>
<keyword evidence="1" id="KW-0813">Transport</keyword>
<name>A0A0N1JTX7_9NEIS</name>
<dbReference type="NCBIfam" id="NF010068">
    <property type="entry name" value="PRK13548.1"/>
    <property type="match status" value="1"/>
</dbReference>
<keyword evidence="8" id="KW-0378">Hydrolase</keyword>
<dbReference type="GO" id="GO:0005524">
    <property type="term" value="F:ATP binding"/>
    <property type="evidence" value="ECO:0007669"/>
    <property type="project" value="UniProtKB-KW"/>
</dbReference>
<dbReference type="PROSITE" id="PS50893">
    <property type="entry name" value="ABC_TRANSPORTER_2"/>
    <property type="match status" value="1"/>
</dbReference>
<dbReference type="EMBL" id="LAQT01000001">
    <property type="protein sequence ID" value="KPC55324.1"/>
    <property type="molecule type" value="Genomic_DNA"/>
</dbReference>
<evidence type="ECO:0000256" key="3">
    <source>
        <dbReference type="ARBA" id="ARBA00022741"/>
    </source>
</evidence>
<evidence type="ECO:0000256" key="5">
    <source>
        <dbReference type="ARBA" id="ARBA00022967"/>
    </source>
</evidence>
<evidence type="ECO:0000313" key="9">
    <source>
        <dbReference type="Proteomes" id="UP000037939"/>
    </source>
</evidence>
<comment type="caution">
    <text evidence="8">The sequence shown here is derived from an EMBL/GenBank/DDBJ whole genome shotgun (WGS) entry which is preliminary data.</text>
</comment>
<evidence type="ECO:0000256" key="6">
    <source>
        <dbReference type="ARBA" id="ARBA00037066"/>
    </source>
</evidence>
<dbReference type="SMART" id="SM00382">
    <property type="entry name" value="AAA"/>
    <property type="match status" value="1"/>
</dbReference>
<dbReference type="PANTHER" id="PTHR42794:SF1">
    <property type="entry name" value="HEMIN IMPORT ATP-BINDING PROTEIN HMUV"/>
    <property type="match status" value="1"/>
</dbReference>
<accession>A0A0N1JTX7</accession>
<keyword evidence="9" id="KW-1185">Reference proteome</keyword>
<keyword evidence="3" id="KW-0547">Nucleotide-binding</keyword>
<evidence type="ECO:0000256" key="1">
    <source>
        <dbReference type="ARBA" id="ARBA00022448"/>
    </source>
</evidence>
<dbReference type="AlphaFoldDB" id="A0A0N1JTX7"/>
<dbReference type="EC" id="3.6.3.-" evidence="8"/>
<dbReference type="Gene3D" id="3.40.50.300">
    <property type="entry name" value="P-loop containing nucleotide triphosphate hydrolases"/>
    <property type="match status" value="1"/>
</dbReference>
<dbReference type="RefSeq" id="WP_053936035.1">
    <property type="nucleotide sequence ID" value="NZ_LAQT01000001.1"/>
</dbReference>
<dbReference type="PANTHER" id="PTHR42794">
    <property type="entry name" value="HEMIN IMPORT ATP-BINDING PROTEIN HMUV"/>
    <property type="match status" value="1"/>
</dbReference>
<keyword evidence="2" id="KW-0472">Membrane</keyword>
<dbReference type="PROSITE" id="PS00211">
    <property type="entry name" value="ABC_TRANSPORTER_1"/>
    <property type="match status" value="1"/>
</dbReference>
<dbReference type="OrthoDB" id="5296765at2"/>